<feature type="region of interest" description="Disordered" evidence="1">
    <location>
        <begin position="123"/>
        <end position="146"/>
    </location>
</feature>
<organism evidence="2 3">
    <name type="scientific">Scleroderma citrinum Foug A</name>
    <dbReference type="NCBI Taxonomy" id="1036808"/>
    <lineage>
        <taxon>Eukaryota</taxon>
        <taxon>Fungi</taxon>
        <taxon>Dikarya</taxon>
        <taxon>Basidiomycota</taxon>
        <taxon>Agaricomycotina</taxon>
        <taxon>Agaricomycetes</taxon>
        <taxon>Agaricomycetidae</taxon>
        <taxon>Boletales</taxon>
        <taxon>Sclerodermatineae</taxon>
        <taxon>Sclerodermataceae</taxon>
        <taxon>Scleroderma</taxon>
    </lineage>
</organism>
<proteinExistence type="predicted"/>
<accession>A0A0C2ZI28</accession>
<evidence type="ECO:0000256" key="1">
    <source>
        <dbReference type="SAM" id="MobiDB-lite"/>
    </source>
</evidence>
<gene>
    <name evidence="2" type="ORF">SCLCIDRAFT_554047</name>
</gene>
<reference evidence="2 3" key="1">
    <citation type="submission" date="2014-04" db="EMBL/GenBank/DDBJ databases">
        <authorList>
            <consortium name="DOE Joint Genome Institute"/>
            <person name="Kuo A."/>
            <person name="Kohler A."/>
            <person name="Nagy L.G."/>
            <person name="Floudas D."/>
            <person name="Copeland A."/>
            <person name="Barry K.W."/>
            <person name="Cichocki N."/>
            <person name="Veneault-Fourrey C."/>
            <person name="LaButti K."/>
            <person name="Lindquist E.A."/>
            <person name="Lipzen A."/>
            <person name="Lundell T."/>
            <person name="Morin E."/>
            <person name="Murat C."/>
            <person name="Sun H."/>
            <person name="Tunlid A."/>
            <person name="Henrissat B."/>
            <person name="Grigoriev I.V."/>
            <person name="Hibbett D.S."/>
            <person name="Martin F."/>
            <person name="Nordberg H.P."/>
            <person name="Cantor M.N."/>
            <person name="Hua S.X."/>
        </authorList>
    </citation>
    <scope>NUCLEOTIDE SEQUENCE [LARGE SCALE GENOMIC DNA]</scope>
    <source>
        <strain evidence="2 3">Foug A</strain>
    </source>
</reference>
<keyword evidence="3" id="KW-1185">Reference proteome</keyword>
<feature type="compositionally biased region" description="Basic residues" evidence="1">
    <location>
        <begin position="136"/>
        <end position="146"/>
    </location>
</feature>
<dbReference type="AlphaFoldDB" id="A0A0C2ZI28"/>
<evidence type="ECO:0000313" key="3">
    <source>
        <dbReference type="Proteomes" id="UP000053989"/>
    </source>
</evidence>
<dbReference type="HOGENOM" id="CLU_1778567_0_0_1"/>
<name>A0A0C2ZI28_9AGAM</name>
<sequence>MSITLKISPLKVPTHPCRAISPKWTMLWALLMAANSRLPNLGCHTKRKPHTTHSRRQLLCTGRTGRTNVMQRKKKNVYPFTITITEPKNQPRTIIFISFSFLVNVPEGVRRWDGTDDGVPGNGWWDGYKGNERERKNRQKRKSLGG</sequence>
<reference evidence="3" key="2">
    <citation type="submission" date="2015-01" db="EMBL/GenBank/DDBJ databases">
        <title>Evolutionary Origins and Diversification of the Mycorrhizal Mutualists.</title>
        <authorList>
            <consortium name="DOE Joint Genome Institute"/>
            <consortium name="Mycorrhizal Genomics Consortium"/>
            <person name="Kohler A."/>
            <person name="Kuo A."/>
            <person name="Nagy L.G."/>
            <person name="Floudas D."/>
            <person name="Copeland A."/>
            <person name="Barry K.W."/>
            <person name="Cichocki N."/>
            <person name="Veneault-Fourrey C."/>
            <person name="LaButti K."/>
            <person name="Lindquist E.A."/>
            <person name="Lipzen A."/>
            <person name="Lundell T."/>
            <person name="Morin E."/>
            <person name="Murat C."/>
            <person name="Riley R."/>
            <person name="Ohm R."/>
            <person name="Sun H."/>
            <person name="Tunlid A."/>
            <person name="Henrissat B."/>
            <person name="Grigoriev I.V."/>
            <person name="Hibbett D.S."/>
            <person name="Martin F."/>
        </authorList>
    </citation>
    <scope>NUCLEOTIDE SEQUENCE [LARGE SCALE GENOMIC DNA]</scope>
    <source>
        <strain evidence="3">Foug A</strain>
    </source>
</reference>
<dbReference type="InParanoid" id="A0A0C2ZI28"/>
<dbReference type="EMBL" id="KN822210">
    <property type="protein sequence ID" value="KIM52447.1"/>
    <property type="molecule type" value="Genomic_DNA"/>
</dbReference>
<dbReference type="Proteomes" id="UP000053989">
    <property type="component" value="Unassembled WGS sequence"/>
</dbReference>
<evidence type="ECO:0000313" key="2">
    <source>
        <dbReference type="EMBL" id="KIM52447.1"/>
    </source>
</evidence>
<protein>
    <submittedName>
        <fullName evidence="2">Uncharacterized protein</fullName>
    </submittedName>
</protein>